<evidence type="ECO:0000313" key="3">
    <source>
        <dbReference type="EMBL" id="CAA6825583.1"/>
    </source>
</evidence>
<sequence length="143" mass="16319">MKIAILAVLPLLFSQHIIATETSLENTLENRKTQAERYLEVNSAREIFQDIAERTQNALPESERESFLAMLTRHLDLEVLNDTMSQSLIKHFTAKEIAVLADFYSQPEAKSAMSKMGIYMAEVMPVVQMEMIKAQQKALQEED</sequence>
<proteinExistence type="predicted"/>
<name>A0A6S6U9Z8_9GAMM</name>
<dbReference type="EMBL" id="CACVAV010000403">
    <property type="protein sequence ID" value="CAA6825583.1"/>
    <property type="molecule type" value="Genomic_DNA"/>
</dbReference>
<keyword evidence="1" id="KW-0732">Signal</keyword>
<evidence type="ECO:0000259" key="2">
    <source>
        <dbReference type="Pfam" id="PF09832"/>
    </source>
</evidence>
<gene>
    <name evidence="3" type="ORF">HELGO_WM61802</name>
</gene>
<reference evidence="3" key="1">
    <citation type="submission" date="2020-01" db="EMBL/GenBank/DDBJ databases">
        <authorList>
            <person name="Meier V. D."/>
            <person name="Meier V D."/>
        </authorList>
    </citation>
    <scope>NUCLEOTIDE SEQUENCE</scope>
    <source>
        <strain evidence="3">HLG_WM_MAG_08</strain>
    </source>
</reference>
<evidence type="ECO:0000256" key="1">
    <source>
        <dbReference type="SAM" id="SignalP"/>
    </source>
</evidence>
<dbReference type="Pfam" id="PF09832">
    <property type="entry name" value="DUF2059"/>
    <property type="match status" value="1"/>
</dbReference>
<organism evidence="3">
    <name type="scientific">uncultured Thiotrichaceae bacterium</name>
    <dbReference type="NCBI Taxonomy" id="298394"/>
    <lineage>
        <taxon>Bacteria</taxon>
        <taxon>Pseudomonadati</taxon>
        <taxon>Pseudomonadota</taxon>
        <taxon>Gammaproteobacteria</taxon>
        <taxon>Thiotrichales</taxon>
        <taxon>Thiotrichaceae</taxon>
        <taxon>environmental samples</taxon>
    </lineage>
</organism>
<feature type="domain" description="DUF2059" evidence="2">
    <location>
        <begin position="80"/>
        <end position="136"/>
    </location>
</feature>
<feature type="signal peptide" evidence="1">
    <location>
        <begin position="1"/>
        <end position="19"/>
    </location>
</feature>
<dbReference type="AlphaFoldDB" id="A0A6S6U9Z8"/>
<feature type="chain" id="PRO_5028130143" description="DUF2059 domain-containing protein" evidence="1">
    <location>
        <begin position="20"/>
        <end position="143"/>
    </location>
</feature>
<dbReference type="InterPro" id="IPR018637">
    <property type="entry name" value="DUF2059"/>
</dbReference>
<protein>
    <recommendedName>
        <fullName evidence="2">DUF2059 domain-containing protein</fullName>
    </recommendedName>
</protein>
<accession>A0A6S6U9Z8</accession>